<gene>
    <name evidence="1" type="ORF">C7384_10431</name>
</gene>
<dbReference type="OrthoDB" id="9802805at2"/>
<evidence type="ECO:0008006" key="3">
    <source>
        <dbReference type="Google" id="ProtNLM"/>
    </source>
</evidence>
<reference evidence="1 2" key="1">
    <citation type="submission" date="2018-04" db="EMBL/GenBank/DDBJ databases">
        <title>Genomic Encyclopedia of Type Strains, Phase IV (KMG-IV): sequencing the most valuable type-strain genomes for metagenomic binning, comparative biology and taxonomic classification.</title>
        <authorList>
            <person name="Goeker M."/>
        </authorList>
    </citation>
    <scope>NUCLEOTIDE SEQUENCE [LARGE SCALE GENOMIC DNA]</scope>
    <source>
        <strain evidence="1 2">DSM 28795</strain>
    </source>
</reference>
<sequence length="109" mass="12682">MKPRKLNHKTIPTQDPDRAYRFWRDVFDIPQAGPSNQRHLRLDQEDLTFVVGPAQNHFELLARDHQASLRQHLANNFVPILKTEERYGNKIALVVNDSEGNQITIEVNQ</sequence>
<protein>
    <recommendedName>
        <fullName evidence="3">Lactoylglutathione lyase</fullName>
    </recommendedName>
</protein>
<dbReference type="InterPro" id="IPR029068">
    <property type="entry name" value="Glyas_Bleomycin-R_OHBP_Dase"/>
</dbReference>
<dbReference type="SUPFAM" id="SSF54593">
    <property type="entry name" value="Glyoxalase/Bleomycin resistance protein/Dihydroxybiphenyl dioxygenase"/>
    <property type="match status" value="1"/>
</dbReference>
<dbReference type="RefSeq" id="WP_089939084.1">
    <property type="nucleotide sequence ID" value="NZ_CAKOEX010000006.1"/>
</dbReference>
<name>A0A2U1D9H3_9LACO</name>
<proteinExistence type="predicted"/>
<organism evidence="1 2">
    <name type="scientific">Convivina intestini</name>
    <dbReference type="NCBI Taxonomy" id="1505726"/>
    <lineage>
        <taxon>Bacteria</taxon>
        <taxon>Bacillati</taxon>
        <taxon>Bacillota</taxon>
        <taxon>Bacilli</taxon>
        <taxon>Lactobacillales</taxon>
        <taxon>Lactobacillaceae</taxon>
        <taxon>Convivina</taxon>
    </lineage>
</organism>
<evidence type="ECO:0000313" key="1">
    <source>
        <dbReference type="EMBL" id="PVY84288.1"/>
    </source>
</evidence>
<keyword evidence="2" id="KW-1185">Reference proteome</keyword>
<evidence type="ECO:0000313" key="2">
    <source>
        <dbReference type="Proteomes" id="UP000245433"/>
    </source>
</evidence>
<dbReference type="Gene3D" id="3.10.180.10">
    <property type="entry name" value="2,3-Dihydroxybiphenyl 1,2-Dioxygenase, domain 1"/>
    <property type="match status" value="1"/>
</dbReference>
<dbReference type="EMBL" id="QEKT01000004">
    <property type="protein sequence ID" value="PVY84288.1"/>
    <property type="molecule type" value="Genomic_DNA"/>
</dbReference>
<dbReference type="Proteomes" id="UP000245433">
    <property type="component" value="Unassembled WGS sequence"/>
</dbReference>
<accession>A0A2U1D9H3</accession>
<comment type="caution">
    <text evidence="1">The sequence shown here is derived from an EMBL/GenBank/DDBJ whole genome shotgun (WGS) entry which is preliminary data.</text>
</comment>
<dbReference type="AlphaFoldDB" id="A0A2U1D9H3"/>